<feature type="compositionally biased region" description="Basic and acidic residues" evidence="1">
    <location>
        <begin position="13"/>
        <end position="28"/>
    </location>
</feature>
<evidence type="ECO:0000259" key="2">
    <source>
        <dbReference type="Pfam" id="PF25815"/>
    </source>
</evidence>
<dbReference type="PANTHER" id="PTHR24637">
    <property type="entry name" value="COLLAGEN"/>
    <property type="match status" value="1"/>
</dbReference>
<gene>
    <name evidence="3" type="ORF">PMEA_00028606</name>
</gene>
<feature type="compositionally biased region" description="Low complexity" evidence="1">
    <location>
        <begin position="1"/>
        <end position="11"/>
    </location>
</feature>
<dbReference type="AlphaFoldDB" id="A0AAU9VXT1"/>
<feature type="domain" description="CTHRC1 C-terminal" evidence="2">
    <location>
        <begin position="320"/>
        <end position="460"/>
    </location>
</feature>
<feature type="compositionally biased region" description="Basic and acidic residues" evidence="1">
    <location>
        <begin position="58"/>
        <end position="68"/>
    </location>
</feature>
<dbReference type="InterPro" id="IPR008160">
    <property type="entry name" value="Collagen"/>
</dbReference>
<dbReference type="Proteomes" id="UP001159428">
    <property type="component" value="Unassembled WGS sequence"/>
</dbReference>
<evidence type="ECO:0000256" key="1">
    <source>
        <dbReference type="SAM" id="MobiDB-lite"/>
    </source>
</evidence>
<reference evidence="3 4" key="1">
    <citation type="submission" date="2022-05" db="EMBL/GenBank/DDBJ databases">
        <authorList>
            <consortium name="Genoscope - CEA"/>
            <person name="William W."/>
        </authorList>
    </citation>
    <scope>NUCLEOTIDE SEQUENCE [LARGE SCALE GENOMIC DNA]</scope>
</reference>
<feature type="compositionally biased region" description="Basic and acidic residues" evidence="1">
    <location>
        <begin position="286"/>
        <end position="300"/>
    </location>
</feature>
<dbReference type="Pfam" id="PF25815">
    <property type="entry name" value="CTHRC1_C"/>
    <property type="match status" value="2"/>
</dbReference>
<evidence type="ECO:0000313" key="4">
    <source>
        <dbReference type="Proteomes" id="UP001159428"/>
    </source>
</evidence>
<comment type="caution">
    <text evidence="3">The sequence shown here is derived from an EMBL/GenBank/DDBJ whole genome shotgun (WGS) entry which is preliminary data.</text>
</comment>
<accession>A0AAU9VXT1</accession>
<organism evidence="3 4">
    <name type="scientific">Pocillopora meandrina</name>
    <dbReference type="NCBI Taxonomy" id="46732"/>
    <lineage>
        <taxon>Eukaryota</taxon>
        <taxon>Metazoa</taxon>
        <taxon>Cnidaria</taxon>
        <taxon>Anthozoa</taxon>
        <taxon>Hexacorallia</taxon>
        <taxon>Scleractinia</taxon>
        <taxon>Astrocoeniina</taxon>
        <taxon>Pocilloporidae</taxon>
        <taxon>Pocillopora</taxon>
    </lineage>
</organism>
<feature type="region of interest" description="Disordered" evidence="1">
    <location>
        <begin position="1"/>
        <end position="77"/>
    </location>
</feature>
<protein>
    <recommendedName>
        <fullName evidence="2">CTHRC1 C-terminal domain-containing protein</fullName>
    </recommendedName>
</protein>
<feature type="compositionally biased region" description="Low complexity" evidence="1">
    <location>
        <begin position="301"/>
        <end position="316"/>
    </location>
</feature>
<feature type="domain" description="CTHRC1 C-terminal" evidence="2">
    <location>
        <begin position="80"/>
        <end position="211"/>
    </location>
</feature>
<dbReference type="EMBL" id="CALNXJ010000006">
    <property type="protein sequence ID" value="CAH3042126.1"/>
    <property type="molecule type" value="Genomic_DNA"/>
</dbReference>
<dbReference type="Pfam" id="PF01391">
    <property type="entry name" value="Collagen"/>
    <property type="match status" value="1"/>
</dbReference>
<name>A0AAU9VXT1_9CNID</name>
<proteinExistence type="predicted"/>
<keyword evidence="4" id="KW-1185">Reference proteome</keyword>
<evidence type="ECO:0000313" key="3">
    <source>
        <dbReference type="EMBL" id="CAH3042126.1"/>
    </source>
</evidence>
<feature type="region of interest" description="Disordered" evidence="1">
    <location>
        <begin position="286"/>
        <end position="316"/>
    </location>
</feature>
<dbReference type="InterPro" id="IPR057873">
    <property type="entry name" value="CTHRC1_C"/>
</dbReference>
<dbReference type="Gene3D" id="1.20.5.320">
    <property type="entry name" value="6-Phosphogluconate Dehydrogenase, domain 3"/>
    <property type="match status" value="1"/>
</dbReference>
<sequence length="468" mass="52118">MHGKPGIPGLPGRDGRDGRDGAKGEKGRPGSPGLQGPTGPPGDKGDRGEPGTHGSPGQRRERGERGEPGKPGTLQLSSCMNSNWKECTWRAGDGKDQGLIQNCEFTKNFSDTSLRVYFAGNLRIYKCNQYYSRWYFTFNGAECSSPGPIEGAVYMNRGQDQDLHRHRHIEGHYNNIQKGKVRVGFWVGDCKTGHTLADTYTGWATVSRIFIQEVPKAQHCYAVANAIYSSENEGCRIHVTDCNRTSFMIFSHIVIKNPTLTGHTYIYLMESQAFREVPDLREQQDLQERPGLKEPRDLKGEQGIQGPQGPQGPQGLPGSIGRNWKQCVFNGLSDSKDIGLIKSRLLIPLGMSFQKESSKTGLRVFWNGVLRITNCHSCCKRWYFTFNRRECAFPARIDGVVFMLYGNQGRKNLLRVRHIEGVCENIPAGIVSVGFWIGNCASYGSCDGHTGWNSVSRIYIEEVPPPQP</sequence>